<dbReference type="Gene3D" id="1.50.10.160">
    <property type="match status" value="1"/>
</dbReference>
<name>A0AB40AR97_DIOCR</name>
<sequence length="296" mass="33731">MVPKYTREAHEFLTSEKFELPECNNTSKPNSSEERMGTLIMKIKEKFELMNDGEISPSAYDTAWIARISSLDNPKKPQYPMTLKWIIENQNKDGSWGEPSSFLLYDRLVCTLACVLALKKWEAGEEQYIYIKNPKRDAPLASITSLRLPPSLRAHLLLFSGDRRRLQAFHAPLQPHTSPLPLCPLRPLPSSFRTTLHLRRPSPSPSTLSLHLTRFRHGCRIRCHTSASAFSASFSPVKWLEKDNVRLFSHQIPARKLTDMEGVDFPGECWELDPASLPADLLRLEIGEIKPQNVAE</sequence>
<protein>
    <submittedName>
        <fullName evidence="5">Ent-copalyl diphosphate synthase AN2, chloroplastic-like</fullName>
    </submittedName>
</protein>
<keyword evidence="4" id="KW-1185">Reference proteome</keyword>
<dbReference type="Proteomes" id="UP001515500">
    <property type="component" value="Chromosome 26"/>
</dbReference>
<evidence type="ECO:0000256" key="1">
    <source>
        <dbReference type="ARBA" id="ARBA00001946"/>
    </source>
</evidence>
<organism evidence="4 5">
    <name type="scientific">Dioscorea cayennensis subsp. rotundata</name>
    <name type="common">White Guinea yam</name>
    <name type="synonym">Dioscorea rotundata</name>
    <dbReference type="NCBI Taxonomy" id="55577"/>
    <lineage>
        <taxon>Eukaryota</taxon>
        <taxon>Viridiplantae</taxon>
        <taxon>Streptophyta</taxon>
        <taxon>Embryophyta</taxon>
        <taxon>Tracheophyta</taxon>
        <taxon>Spermatophyta</taxon>
        <taxon>Magnoliopsida</taxon>
        <taxon>Liliopsida</taxon>
        <taxon>Dioscoreales</taxon>
        <taxon>Dioscoreaceae</taxon>
        <taxon>Dioscorea</taxon>
    </lineage>
</organism>
<dbReference type="AlphaFoldDB" id="A0AB40AR97"/>
<dbReference type="PANTHER" id="PTHR31739">
    <property type="entry name" value="ENT-COPALYL DIPHOSPHATE SYNTHASE, CHLOROPLASTIC"/>
    <property type="match status" value="1"/>
</dbReference>
<dbReference type="PANTHER" id="PTHR31739:SF4">
    <property type="entry name" value="ENT-COPALYL DIPHOSPHATE SYNTHASE, CHLOROPLASTIC"/>
    <property type="match status" value="1"/>
</dbReference>
<dbReference type="RefSeq" id="XP_039117473.1">
    <property type="nucleotide sequence ID" value="XM_039261539.1"/>
</dbReference>
<accession>A0AB40AR97</accession>
<keyword evidence="3" id="KW-0460">Magnesium</keyword>
<dbReference type="SUPFAM" id="SSF48239">
    <property type="entry name" value="Terpenoid cyclases/Protein prenyltransferases"/>
    <property type="match status" value="1"/>
</dbReference>
<dbReference type="GO" id="GO:0000287">
    <property type="term" value="F:magnesium ion binding"/>
    <property type="evidence" value="ECO:0007669"/>
    <property type="project" value="TreeGrafter"/>
</dbReference>
<gene>
    <name evidence="5" type="primary">LOC120253213</name>
</gene>
<dbReference type="GO" id="GO:0016102">
    <property type="term" value="P:diterpenoid biosynthetic process"/>
    <property type="evidence" value="ECO:0007669"/>
    <property type="project" value="TreeGrafter"/>
</dbReference>
<dbReference type="InterPro" id="IPR008930">
    <property type="entry name" value="Terpenoid_cyclase/PrenylTrfase"/>
</dbReference>
<evidence type="ECO:0000313" key="5">
    <source>
        <dbReference type="RefSeq" id="XP_039117473.1"/>
    </source>
</evidence>
<dbReference type="InterPro" id="IPR050148">
    <property type="entry name" value="Terpene_synthase-like"/>
</dbReference>
<comment type="cofactor">
    <cofactor evidence="1">
        <name>Mg(2+)</name>
        <dbReference type="ChEBI" id="CHEBI:18420"/>
    </cofactor>
</comment>
<evidence type="ECO:0000256" key="2">
    <source>
        <dbReference type="ARBA" id="ARBA00022723"/>
    </source>
</evidence>
<dbReference type="GeneID" id="120253213"/>
<evidence type="ECO:0000313" key="4">
    <source>
        <dbReference type="Proteomes" id="UP001515500"/>
    </source>
</evidence>
<proteinExistence type="predicted"/>
<dbReference type="GO" id="GO:0010333">
    <property type="term" value="F:terpene synthase activity"/>
    <property type="evidence" value="ECO:0007669"/>
    <property type="project" value="InterPro"/>
</dbReference>
<evidence type="ECO:0000256" key="3">
    <source>
        <dbReference type="ARBA" id="ARBA00022842"/>
    </source>
</evidence>
<reference evidence="5" key="1">
    <citation type="submission" date="2025-08" db="UniProtKB">
        <authorList>
            <consortium name="RefSeq"/>
        </authorList>
    </citation>
    <scope>IDENTIFICATION</scope>
</reference>
<keyword evidence="2" id="KW-0479">Metal-binding</keyword>